<accession>A0A098S5B3</accession>
<dbReference type="OrthoDB" id="650514at2"/>
<dbReference type="EMBL" id="JPOS01000038">
    <property type="protein sequence ID" value="KGE87251.1"/>
    <property type="molecule type" value="Genomic_DNA"/>
</dbReference>
<dbReference type="RefSeq" id="WP_044222826.1">
    <property type="nucleotide sequence ID" value="NZ_CAKZLC010000558.1"/>
</dbReference>
<dbReference type="InterPro" id="IPR018976">
    <property type="entry name" value="Imelysin-like"/>
</dbReference>
<dbReference type="STRING" id="1524460.IX84_16540"/>
<keyword evidence="2 3" id="KW-0732">Signal</keyword>
<sequence>MQLLKPIFCFAGLAALLLFAGCGDDMGGAQRPCESDFDQQSLFTHIAEEIILPGYAALELSANNLHAAAFDFAEAPSTQTLADARAAFETAYLSWQEVAQFEFGPAEAVALRATLNNFPLNASALESKINGEDYDFTNPNTFDKGFPALDYLLYGLGDGSEEAVAAQFADAKYATFLTAQTAFIADAANTVSDAWKNGYRDQFVVNEGTAAGASLSQIINGLNEHYEMIKRDKIGIPAGVVTLGFTNPDKVEAPYSGLSLSLAQRALLAAERFYLGIGQDGQNGPGLDDYLEAVNATKEGESLNARIQQQFEAAKAALEAVPAPLRTAVDDNNDLAVTAYNEITKQIVNIKTDMPSVLCVAITYIDNPSDSD</sequence>
<dbReference type="InterPro" id="IPR038352">
    <property type="entry name" value="Imelysin_sf"/>
</dbReference>
<gene>
    <name evidence="5" type="ORF">IX84_16540</name>
</gene>
<feature type="chain" id="PRO_5001939818" description="Imelysin-like domain-containing protein" evidence="3">
    <location>
        <begin position="21"/>
        <end position="372"/>
    </location>
</feature>
<dbReference type="Proteomes" id="UP000029736">
    <property type="component" value="Unassembled WGS sequence"/>
</dbReference>
<evidence type="ECO:0000256" key="2">
    <source>
        <dbReference type="ARBA" id="ARBA00022729"/>
    </source>
</evidence>
<name>A0A098S5B3_9BACT</name>
<keyword evidence="6" id="KW-1185">Reference proteome</keyword>
<organism evidence="5 6">
    <name type="scientific">Phaeodactylibacter xiamenensis</name>
    <dbReference type="NCBI Taxonomy" id="1524460"/>
    <lineage>
        <taxon>Bacteria</taxon>
        <taxon>Pseudomonadati</taxon>
        <taxon>Bacteroidota</taxon>
        <taxon>Saprospiria</taxon>
        <taxon>Saprospirales</taxon>
        <taxon>Haliscomenobacteraceae</taxon>
        <taxon>Phaeodactylibacter</taxon>
    </lineage>
</organism>
<dbReference type="CDD" id="cd14659">
    <property type="entry name" value="Imelysin-like_IPPA"/>
    <property type="match status" value="1"/>
</dbReference>
<feature type="domain" description="Imelysin-like" evidence="4">
    <location>
        <begin position="51"/>
        <end position="347"/>
    </location>
</feature>
<proteinExistence type="predicted"/>
<comment type="subcellular location">
    <subcellularLocation>
        <location evidence="1">Cell envelope</location>
    </subcellularLocation>
</comment>
<evidence type="ECO:0000313" key="6">
    <source>
        <dbReference type="Proteomes" id="UP000029736"/>
    </source>
</evidence>
<dbReference type="Gene3D" id="1.20.1420.20">
    <property type="entry name" value="M75 peptidase, HXXE motif"/>
    <property type="match status" value="1"/>
</dbReference>
<comment type="caution">
    <text evidence="5">The sequence shown here is derived from an EMBL/GenBank/DDBJ whole genome shotgun (WGS) entry which is preliminary data.</text>
</comment>
<evidence type="ECO:0000259" key="4">
    <source>
        <dbReference type="Pfam" id="PF09375"/>
    </source>
</evidence>
<dbReference type="GO" id="GO:0030313">
    <property type="term" value="C:cell envelope"/>
    <property type="evidence" value="ECO:0007669"/>
    <property type="project" value="UniProtKB-SubCell"/>
</dbReference>
<reference evidence="5 6" key="1">
    <citation type="journal article" date="2014" name="Int. J. Syst. Evol. Microbiol.">
        <title>Phaeodactylibacter xiamenensis gen. nov., sp. nov., a member of the family Saprospiraceae isolated from the marine alga Phaeodactylum tricornutum.</title>
        <authorList>
            <person name="Chen Z.Jr."/>
            <person name="Lei X."/>
            <person name="Lai Q."/>
            <person name="Li Y."/>
            <person name="Zhang B."/>
            <person name="Zhang J."/>
            <person name="Zhang H."/>
            <person name="Yang L."/>
            <person name="Zheng W."/>
            <person name="Tian Y."/>
            <person name="Yu Z."/>
            <person name="Xu H.Jr."/>
            <person name="Zheng T."/>
        </authorList>
    </citation>
    <scope>NUCLEOTIDE SEQUENCE [LARGE SCALE GENOMIC DNA]</scope>
    <source>
        <strain evidence="5 6">KD52</strain>
    </source>
</reference>
<protein>
    <recommendedName>
        <fullName evidence="4">Imelysin-like domain-containing protein</fullName>
    </recommendedName>
</protein>
<dbReference type="Pfam" id="PF09375">
    <property type="entry name" value="Peptidase_M75"/>
    <property type="match status" value="1"/>
</dbReference>
<evidence type="ECO:0000256" key="1">
    <source>
        <dbReference type="ARBA" id="ARBA00004196"/>
    </source>
</evidence>
<dbReference type="AlphaFoldDB" id="A0A098S5B3"/>
<dbReference type="InterPro" id="IPR034984">
    <property type="entry name" value="Imelysin-like_IPPA"/>
</dbReference>
<dbReference type="PROSITE" id="PS51257">
    <property type="entry name" value="PROKAR_LIPOPROTEIN"/>
    <property type="match status" value="1"/>
</dbReference>
<evidence type="ECO:0000256" key="3">
    <source>
        <dbReference type="SAM" id="SignalP"/>
    </source>
</evidence>
<evidence type="ECO:0000313" key="5">
    <source>
        <dbReference type="EMBL" id="KGE87251.1"/>
    </source>
</evidence>
<feature type="signal peptide" evidence="3">
    <location>
        <begin position="1"/>
        <end position="20"/>
    </location>
</feature>